<dbReference type="GO" id="GO:1902604">
    <property type="term" value="P:p-aminobenzoyl-glutamate transmembrane transport"/>
    <property type="evidence" value="ECO:0007669"/>
    <property type="project" value="InterPro"/>
</dbReference>
<dbReference type="RefSeq" id="WP_046556169.1">
    <property type="nucleotide sequence ID" value="NZ_LAHO01000002.1"/>
</dbReference>
<sequence length="527" mass="55865">MSEQITAVEKNGWMNRALNTIEVVGNKLPDPAVLFALLMVIVWVVSWLLSGVTFTELDPRSGQQIQIVNLLSGDALTNFSSNIVNTFVTFPPLGVVLVAMLGLGVAEYTGFINAGLRSILTVTPKMLLTPVLIAVGVLSHVAVDAGYVLVVPLGAVIFYAAGRHPLAGIAAAFAGVSGGFSATFFLPSSLDPLLAGLTQTSAQILDPTVMVNPLNNYIFTTASTFLIVAIGWVLTDKVIEPRLKGTKVDGDTSQMVTMDALKPNELRGLKAAAFSMFAVMALLVLTIVVPDTTPWAAKPEDVLPGVNPLLTAAAPLMKSIVTIIFVFFLVPGIVYGYVSGSVKNHRDVVAGMSHAMSGMGYYIVMAFFCALFLYAFSQSNLGVLLALKGANALKAMGLPLGMTLVGIVFLSGFVNLVVGSASAKWALIGAIMVPMLMELGISPDLTQAAYRVGDSSTNIITPLLPYFPLIVVFCQKYVKGSGIGTLVALMLPYSVVMLVLWTAFLLGFWALDIPLGLGSSYEYIPAR</sequence>
<feature type="transmembrane region" description="Helical" evidence="1">
    <location>
        <begin position="486"/>
        <end position="511"/>
    </location>
</feature>
<dbReference type="PANTHER" id="PTHR30282:SF1">
    <property type="entry name" value="ABGT FAMILY TRANSPORTER"/>
    <property type="match status" value="1"/>
</dbReference>
<dbReference type="InterPro" id="IPR004697">
    <property type="entry name" value="AbgT"/>
</dbReference>
<feature type="transmembrane region" description="Helical" evidence="1">
    <location>
        <begin position="166"/>
        <end position="186"/>
    </location>
</feature>
<feature type="transmembrane region" description="Helical" evidence="1">
    <location>
        <begin position="126"/>
        <end position="159"/>
    </location>
</feature>
<gene>
    <name evidence="2" type="ORF">WG68_03000</name>
</gene>
<proteinExistence type="predicted"/>
<dbReference type="Proteomes" id="UP000034228">
    <property type="component" value="Unassembled WGS sequence"/>
</dbReference>
<dbReference type="Pfam" id="PF03806">
    <property type="entry name" value="ABG_transport"/>
    <property type="match status" value="1"/>
</dbReference>
<dbReference type="AlphaFoldDB" id="A0A0M2V7U1"/>
<evidence type="ECO:0000256" key="1">
    <source>
        <dbReference type="SAM" id="Phobius"/>
    </source>
</evidence>
<evidence type="ECO:0000313" key="2">
    <source>
        <dbReference type="EMBL" id="KKO46922.1"/>
    </source>
</evidence>
<dbReference type="PATRIC" id="fig|336831.14.peg.3756"/>
<accession>A0A0M2V7U1</accession>
<feature type="transmembrane region" description="Helical" evidence="1">
    <location>
        <begin position="217"/>
        <end position="235"/>
    </location>
</feature>
<dbReference type="STRING" id="336831.WG68_03000"/>
<feature type="transmembrane region" description="Helical" evidence="1">
    <location>
        <begin position="455"/>
        <end position="474"/>
    </location>
</feature>
<comment type="caution">
    <text evidence="2">The sequence shown here is derived from an EMBL/GenBank/DDBJ whole genome shotgun (WGS) entry which is preliminary data.</text>
</comment>
<dbReference type="OrthoDB" id="3314392at2"/>
<name>A0A0M2V7U1_9GAMM</name>
<feature type="transmembrane region" description="Helical" evidence="1">
    <location>
        <begin position="271"/>
        <end position="289"/>
    </location>
</feature>
<feature type="transmembrane region" description="Helical" evidence="1">
    <location>
        <begin position="425"/>
        <end position="443"/>
    </location>
</feature>
<organism evidence="2 3">
    <name type="scientific">Arsukibacterium ikkense</name>
    <dbReference type="NCBI Taxonomy" id="336831"/>
    <lineage>
        <taxon>Bacteria</taxon>
        <taxon>Pseudomonadati</taxon>
        <taxon>Pseudomonadota</taxon>
        <taxon>Gammaproteobacteria</taxon>
        <taxon>Chromatiales</taxon>
        <taxon>Chromatiaceae</taxon>
        <taxon>Arsukibacterium</taxon>
    </lineage>
</organism>
<feature type="transmembrane region" description="Helical" evidence="1">
    <location>
        <begin position="359"/>
        <end position="376"/>
    </location>
</feature>
<keyword evidence="1" id="KW-0472">Membrane</keyword>
<evidence type="ECO:0000313" key="3">
    <source>
        <dbReference type="Proteomes" id="UP000034228"/>
    </source>
</evidence>
<keyword evidence="1" id="KW-0812">Transmembrane</keyword>
<reference evidence="2 3" key="1">
    <citation type="submission" date="2015-03" db="EMBL/GenBank/DDBJ databases">
        <title>Draft genome sequences of two protease-producing strains of Arsukibacterium isolated from two cold and alkaline environments.</title>
        <authorList>
            <person name="Lylloff J.E."/>
            <person name="Skov L.B."/>
            <person name="Jepsen M."/>
            <person name="Hallin P.F."/>
            <person name="Sorensen S.J."/>
            <person name="Stougaard P."/>
            <person name="Glaring M.A."/>
        </authorList>
    </citation>
    <scope>NUCLEOTIDE SEQUENCE [LARGE SCALE GENOMIC DNA]</scope>
    <source>
        <strain evidence="2 3">GCM72</strain>
    </source>
</reference>
<dbReference type="PANTHER" id="PTHR30282">
    <property type="entry name" value="P-AMINOBENZOYL GLUTAMATE TRANSPORTER"/>
    <property type="match status" value="1"/>
</dbReference>
<dbReference type="EMBL" id="LAHO01000002">
    <property type="protein sequence ID" value="KKO46922.1"/>
    <property type="molecule type" value="Genomic_DNA"/>
</dbReference>
<feature type="transmembrane region" description="Helical" evidence="1">
    <location>
        <begin position="87"/>
        <end position="106"/>
    </location>
</feature>
<keyword evidence="1" id="KW-1133">Transmembrane helix</keyword>
<keyword evidence="3" id="KW-1185">Reference proteome</keyword>
<protein>
    <submittedName>
        <fullName evidence="2">Aminobenzoyl-glutamate transporter</fullName>
    </submittedName>
</protein>
<dbReference type="GO" id="GO:0015558">
    <property type="term" value="F:secondary active p-aminobenzoyl-glutamate transmembrane transporter activity"/>
    <property type="evidence" value="ECO:0007669"/>
    <property type="project" value="InterPro"/>
</dbReference>
<feature type="transmembrane region" description="Helical" evidence="1">
    <location>
        <begin position="396"/>
        <end position="418"/>
    </location>
</feature>
<feature type="transmembrane region" description="Helical" evidence="1">
    <location>
        <begin position="32"/>
        <end position="54"/>
    </location>
</feature>
<feature type="transmembrane region" description="Helical" evidence="1">
    <location>
        <begin position="309"/>
        <end position="338"/>
    </location>
</feature>